<reference evidence="2 3" key="1">
    <citation type="submission" date="2016-10" db="EMBL/GenBank/DDBJ databases">
        <authorList>
            <person name="de Groot N.N."/>
        </authorList>
    </citation>
    <scope>NUCLEOTIDE SEQUENCE [LARGE SCALE GENOMIC DNA]</scope>
    <source>
        <strain evidence="2 3">DSM 21039</strain>
    </source>
</reference>
<dbReference type="SUPFAM" id="SSF48452">
    <property type="entry name" value="TPR-like"/>
    <property type="match status" value="1"/>
</dbReference>
<dbReference type="AlphaFoldDB" id="A0A1H8ADI8"/>
<evidence type="ECO:0000313" key="3">
    <source>
        <dbReference type="Proteomes" id="UP000198984"/>
    </source>
</evidence>
<dbReference type="Pfam" id="PF11138">
    <property type="entry name" value="DUF2911"/>
    <property type="match status" value="1"/>
</dbReference>
<evidence type="ECO:0000313" key="2">
    <source>
        <dbReference type="EMBL" id="SEM67898.1"/>
    </source>
</evidence>
<dbReference type="STRING" id="573321.SAMN04488505_105380"/>
<keyword evidence="1" id="KW-0732">Signal</keyword>
<dbReference type="InterPro" id="IPR021314">
    <property type="entry name" value="DUF2911"/>
</dbReference>
<organism evidence="2 3">
    <name type="scientific">Chitinophaga rupis</name>
    <dbReference type="NCBI Taxonomy" id="573321"/>
    <lineage>
        <taxon>Bacteria</taxon>
        <taxon>Pseudomonadati</taxon>
        <taxon>Bacteroidota</taxon>
        <taxon>Chitinophagia</taxon>
        <taxon>Chitinophagales</taxon>
        <taxon>Chitinophagaceae</taxon>
        <taxon>Chitinophaga</taxon>
    </lineage>
</organism>
<feature type="chain" id="PRO_5011749060" description="DUF2911 domain-containing protein" evidence="1">
    <location>
        <begin position="25"/>
        <end position="282"/>
    </location>
</feature>
<accession>A0A1H8ADI8</accession>
<evidence type="ECO:0000256" key="1">
    <source>
        <dbReference type="SAM" id="SignalP"/>
    </source>
</evidence>
<name>A0A1H8ADI8_9BACT</name>
<dbReference type="EMBL" id="FOBB01000005">
    <property type="protein sequence ID" value="SEM67898.1"/>
    <property type="molecule type" value="Genomic_DNA"/>
</dbReference>
<dbReference type="InterPro" id="IPR011990">
    <property type="entry name" value="TPR-like_helical_dom_sf"/>
</dbReference>
<dbReference type="Proteomes" id="UP000198984">
    <property type="component" value="Unassembled WGS sequence"/>
</dbReference>
<evidence type="ECO:0008006" key="4">
    <source>
        <dbReference type="Google" id="ProtNLM"/>
    </source>
</evidence>
<keyword evidence="3" id="KW-1185">Reference proteome</keyword>
<dbReference type="Gene3D" id="1.25.40.1040">
    <property type="match status" value="1"/>
</dbReference>
<sequence length="282" mass="31058">MKTFRYHFTVAACALLCMAQGAFAQNLKLPAPSPTQTVKQDFALSSVEVNYSRPLVKGRKIMGDLVPYGKVWRTGANNATTITFGDDVKFGGKDVKAGKYGLLTIPGQSEWTVILTKDLDVTSPAAYKPENDVVRISVSPVDLPVDIESFMIMFDQVRSTSMNMMLLWERTGVPVEITADIDGKVMNQIDEAMKGEKKPYFAAASYYLENGKDLKQALAWADAATKENPKAFYIFYLKARIQAKAGDKKGAKATALQSIELSKEAKNDDYVALNNKLIATLD</sequence>
<feature type="signal peptide" evidence="1">
    <location>
        <begin position="1"/>
        <end position="24"/>
    </location>
</feature>
<protein>
    <recommendedName>
        <fullName evidence="4">DUF2911 domain-containing protein</fullName>
    </recommendedName>
</protein>
<dbReference type="RefSeq" id="WP_089917080.1">
    <property type="nucleotide sequence ID" value="NZ_FOBB01000005.1"/>
</dbReference>
<proteinExistence type="predicted"/>
<gene>
    <name evidence="2" type="ORF">SAMN04488505_105380</name>
</gene>
<dbReference type="OrthoDB" id="9808374at2"/>